<evidence type="ECO:0000313" key="3">
    <source>
        <dbReference type="Proteomes" id="UP001286174"/>
    </source>
</evidence>
<reference evidence="2 3" key="1">
    <citation type="submission" date="2022-03" db="EMBL/GenBank/DDBJ databases">
        <title>Novel taxa within the pig intestine.</title>
        <authorList>
            <person name="Wylensek D."/>
            <person name="Bishof K."/>
            <person name="Afrizal A."/>
            <person name="Clavel T."/>
        </authorList>
    </citation>
    <scope>NUCLEOTIDE SEQUENCE [LARGE SCALE GENOMIC DNA]</scope>
    <source>
        <strain evidence="2 3">CLA-KB-P133</strain>
    </source>
</reference>
<proteinExistence type="inferred from homology"/>
<comment type="similarity">
    <text evidence="1">Belongs to the UPF0340 family.</text>
</comment>
<protein>
    <recommendedName>
        <fullName evidence="1">UPF0340 protein MOZ60_00380</fullName>
    </recommendedName>
</protein>
<dbReference type="Pfam" id="PF04260">
    <property type="entry name" value="DUF436"/>
    <property type="match status" value="1"/>
</dbReference>
<dbReference type="NCBIfam" id="TIGR01440">
    <property type="entry name" value="TIGR01440 family protein"/>
    <property type="match status" value="1"/>
</dbReference>
<name>A0AB35U664_9FIRM</name>
<comment type="caution">
    <text evidence="2">The sequence shown here is derived from an EMBL/GenBank/DDBJ whole genome shotgun (WGS) entry which is preliminary data.</text>
</comment>
<accession>A0AB35U664</accession>
<dbReference type="HAMAP" id="MF_00800">
    <property type="entry name" value="UPF0340"/>
    <property type="match status" value="1"/>
</dbReference>
<evidence type="ECO:0000313" key="2">
    <source>
        <dbReference type="EMBL" id="MDX8418544.1"/>
    </source>
</evidence>
<keyword evidence="3" id="KW-1185">Reference proteome</keyword>
<organism evidence="2 3">
    <name type="scientific">Grylomicrobium aquisgranensis</name>
    <dbReference type="NCBI Taxonomy" id="2926318"/>
    <lineage>
        <taxon>Bacteria</taxon>
        <taxon>Bacillati</taxon>
        <taxon>Bacillota</taxon>
        <taxon>Erysipelotrichia</taxon>
        <taxon>Erysipelotrichales</taxon>
        <taxon>Erysipelotrichaceae</taxon>
        <taxon>Grylomicrobium</taxon>
    </lineage>
</organism>
<dbReference type="AlphaFoldDB" id="A0AB35U664"/>
<dbReference type="SUPFAM" id="SSF110710">
    <property type="entry name" value="TTHA0583/YokD-like"/>
    <property type="match status" value="1"/>
</dbReference>
<dbReference type="RefSeq" id="WP_370595243.1">
    <property type="nucleotide sequence ID" value="NZ_JALBUR010000001.1"/>
</dbReference>
<dbReference type="InterPro" id="IPR028345">
    <property type="entry name" value="Antibiotic_NAT-like"/>
</dbReference>
<sequence>MEEMNIREQAANAVEEILAQAHLKPGDIFVVGCSTSEVLGEKIGTHSSMDTAAQLYEGIAGVLKKQDLYLAAQCCEHLNRALVVEAECMEKYDLEQVNAIPQPNHAGGAFGTQAYAHMHHPVLVESLNARASAGIDIGGTLIGMHIHPVVVPVRISFDHIGAAHIICARRRPKYVGGQRAIYDENLM</sequence>
<dbReference type="InterPro" id="IPR006340">
    <property type="entry name" value="DUF436"/>
</dbReference>
<dbReference type="PIRSF" id="PIRSF007510">
    <property type="entry name" value="UCP007510"/>
    <property type="match status" value="1"/>
</dbReference>
<evidence type="ECO:0000256" key="1">
    <source>
        <dbReference type="HAMAP-Rule" id="MF_00800"/>
    </source>
</evidence>
<dbReference type="Gene3D" id="3.40.50.10360">
    <property type="entry name" value="Hypothetical protein TT1679"/>
    <property type="match status" value="1"/>
</dbReference>
<dbReference type="Proteomes" id="UP001286174">
    <property type="component" value="Unassembled WGS sequence"/>
</dbReference>
<dbReference type="EMBL" id="JALBUR010000001">
    <property type="protein sequence ID" value="MDX8418544.1"/>
    <property type="molecule type" value="Genomic_DNA"/>
</dbReference>
<gene>
    <name evidence="2" type="ORF">MOZ60_00380</name>
</gene>